<dbReference type="InterPro" id="IPR024607">
    <property type="entry name" value="Sulfatase_CS"/>
</dbReference>
<keyword evidence="5" id="KW-0812">Transmembrane</keyword>
<dbReference type="Gene3D" id="3.30.1120.10">
    <property type="match status" value="1"/>
</dbReference>
<dbReference type="InterPro" id="IPR050738">
    <property type="entry name" value="Sulfatase"/>
</dbReference>
<sequence length="516" mass="57179">MIYKKNLEKIRDFYPNKIVGILLISTVLFACNNSKNSKTPTEELPNIVFIMADDMGYGDVGYYNPESAIPTPNMDKLASEGVMFTDAHSPSAVCSPSRYGLLTGRYSWRTRLKKAVLLGYDEPSLIEKDRMTLASLLKQKGYTSAAIGKWHVGWNWQTKNGYTLQDDLNSSEDYSGVVKQNEENIDFSKPISGGPLDLGFDYFFGTFGCSTSDPPYAFIENKHTVGNPSVLIPDSLDVLPGVVKGLMVPDWSEENVDLEFTKKATAFIDKTQKTQGNKPFFLYLALSSPHIPFLPPNFAKGKSQEGPRGDLVTVVDWSVGKIMETLEHYNLSKNTLVIVTSDNGPRKGANGHLSAGNFKGYKGNIWEGGHRIPFIAKWPDHIKQGSVSNDVISLTDMFATFSNLTGATAIGGEDSYNVLPSFLGEQLSGAEQQVRIFHSYTGKFAIRKGKWKLIEGETNRTTSVMNTATTTSIGELYDLSADPYETTNLWESRPQKVNELSELLLRSKETESVINL</sequence>
<dbReference type="Pfam" id="PF00884">
    <property type="entry name" value="Sulfatase"/>
    <property type="match status" value="1"/>
</dbReference>
<comment type="caution">
    <text evidence="7">The sequence shown here is derived from an EMBL/GenBank/DDBJ whole genome shotgun (WGS) entry which is preliminary data.</text>
</comment>
<dbReference type="PROSITE" id="PS00523">
    <property type="entry name" value="SULFATASE_1"/>
    <property type="match status" value="1"/>
</dbReference>
<dbReference type="EMBL" id="RQPJ01000003">
    <property type="protein sequence ID" value="RTE53904.1"/>
    <property type="molecule type" value="Genomic_DNA"/>
</dbReference>
<gene>
    <name evidence="7" type="ORF">EHW67_08180</name>
</gene>
<keyword evidence="4" id="KW-0106">Calcium</keyword>
<evidence type="ECO:0000256" key="2">
    <source>
        <dbReference type="ARBA" id="ARBA00022723"/>
    </source>
</evidence>
<feature type="transmembrane region" description="Helical" evidence="5">
    <location>
        <begin position="12"/>
        <end position="30"/>
    </location>
</feature>
<evidence type="ECO:0000259" key="6">
    <source>
        <dbReference type="Pfam" id="PF00884"/>
    </source>
</evidence>
<accession>A0A3S0CL80</accession>
<evidence type="ECO:0000256" key="5">
    <source>
        <dbReference type="SAM" id="Phobius"/>
    </source>
</evidence>
<evidence type="ECO:0000256" key="3">
    <source>
        <dbReference type="ARBA" id="ARBA00022801"/>
    </source>
</evidence>
<dbReference type="PANTHER" id="PTHR42693:SF53">
    <property type="entry name" value="ENDO-4-O-SULFATASE"/>
    <property type="match status" value="1"/>
</dbReference>
<dbReference type="PROSITE" id="PS00149">
    <property type="entry name" value="SULFATASE_2"/>
    <property type="match status" value="1"/>
</dbReference>
<organism evidence="7 8">
    <name type="scientific">Arenibacter aquaticus</name>
    <dbReference type="NCBI Taxonomy" id="2489054"/>
    <lineage>
        <taxon>Bacteria</taxon>
        <taxon>Pseudomonadati</taxon>
        <taxon>Bacteroidota</taxon>
        <taxon>Flavobacteriia</taxon>
        <taxon>Flavobacteriales</taxon>
        <taxon>Flavobacteriaceae</taxon>
        <taxon>Arenibacter</taxon>
    </lineage>
</organism>
<keyword evidence="5" id="KW-0472">Membrane</keyword>
<dbReference type="CDD" id="cd16143">
    <property type="entry name" value="ARS_like"/>
    <property type="match status" value="1"/>
</dbReference>
<evidence type="ECO:0000313" key="7">
    <source>
        <dbReference type="EMBL" id="RTE53904.1"/>
    </source>
</evidence>
<dbReference type="RefSeq" id="WP_126161892.1">
    <property type="nucleotide sequence ID" value="NZ_RQPJ01000003.1"/>
</dbReference>
<reference evidence="7 8" key="1">
    <citation type="submission" date="2018-11" db="EMBL/GenBank/DDBJ databases">
        <title>Arenibacter aquaticus sp.nov., a marine bacterium isolated from surface seawater in the South China Sea.</title>
        <authorList>
            <person name="Guo J."/>
            <person name="Sun J."/>
        </authorList>
    </citation>
    <scope>NUCLEOTIDE SEQUENCE [LARGE SCALE GENOMIC DNA]</scope>
    <source>
        <strain evidence="7 8">GUO666</strain>
    </source>
</reference>
<keyword evidence="2" id="KW-0479">Metal-binding</keyword>
<dbReference type="PANTHER" id="PTHR42693">
    <property type="entry name" value="ARYLSULFATASE FAMILY MEMBER"/>
    <property type="match status" value="1"/>
</dbReference>
<feature type="domain" description="Sulfatase N-terminal" evidence="6">
    <location>
        <begin position="45"/>
        <end position="407"/>
    </location>
</feature>
<proteinExistence type="inferred from homology"/>
<evidence type="ECO:0000256" key="4">
    <source>
        <dbReference type="ARBA" id="ARBA00022837"/>
    </source>
</evidence>
<comment type="similarity">
    <text evidence="1">Belongs to the sulfatase family.</text>
</comment>
<name>A0A3S0CL80_9FLAO</name>
<dbReference type="AlphaFoldDB" id="A0A3S0CL80"/>
<evidence type="ECO:0000313" key="8">
    <source>
        <dbReference type="Proteomes" id="UP000267585"/>
    </source>
</evidence>
<dbReference type="Proteomes" id="UP000267585">
    <property type="component" value="Unassembled WGS sequence"/>
</dbReference>
<dbReference type="SUPFAM" id="SSF53649">
    <property type="entry name" value="Alkaline phosphatase-like"/>
    <property type="match status" value="1"/>
</dbReference>
<keyword evidence="5" id="KW-1133">Transmembrane helix</keyword>
<dbReference type="Gene3D" id="3.40.720.10">
    <property type="entry name" value="Alkaline Phosphatase, subunit A"/>
    <property type="match status" value="1"/>
</dbReference>
<dbReference type="InterPro" id="IPR000917">
    <property type="entry name" value="Sulfatase_N"/>
</dbReference>
<dbReference type="InterPro" id="IPR017850">
    <property type="entry name" value="Alkaline_phosphatase_core_sf"/>
</dbReference>
<evidence type="ECO:0000256" key="1">
    <source>
        <dbReference type="ARBA" id="ARBA00008779"/>
    </source>
</evidence>
<keyword evidence="3" id="KW-0378">Hydrolase</keyword>
<dbReference type="GO" id="GO:0046872">
    <property type="term" value="F:metal ion binding"/>
    <property type="evidence" value="ECO:0007669"/>
    <property type="project" value="UniProtKB-KW"/>
</dbReference>
<protein>
    <recommendedName>
        <fullName evidence="6">Sulfatase N-terminal domain-containing protein</fullName>
    </recommendedName>
</protein>
<keyword evidence="8" id="KW-1185">Reference proteome</keyword>
<dbReference type="OrthoDB" id="9765065at2"/>
<dbReference type="GO" id="GO:0004065">
    <property type="term" value="F:arylsulfatase activity"/>
    <property type="evidence" value="ECO:0007669"/>
    <property type="project" value="TreeGrafter"/>
</dbReference>
<dbReference type="PROSITE" id="PS51257">
    <property type="entry name" value="PROKAR_LIPOPROTEIN"/>
    <property type="match status" value="1"/>
</dbReference>